<proteinExistence type="predicted"/>
<evidence type="ECO:0000256" key="2">
    <source>
        <dbReference type="ARBA" id="ARBA00022801"/>
    </source>
</evidence>
<keyword evidence="2" id="KW-0378">Hydrolase</keyword>
<evidence type="ECO:0000256" key="1">
    <source>
        <dbReference type="ARBA" id="ARBA00022487"/>
    </source>
</evidence>
<dbReference type="AlphaFoldDB" id="A0A1R1PCW1"/>
<sequence>MLILRPQSFPNYAGAINYYIYSGLINNLDSACLSVPSLVRLNEETSKYEWVTDLLSSRAYWESWYKDMSKKFISLSVPRLLVLAGKFQLSIFKGCGHILHEDSPLEFADVLYTFANRNKALDPEFILALKAKYTKQ</sequence>
<dbReference type="InterPro" id="IPR016812">
    <property type="entry name" value="PPase_methylesterase_euk"/>
</dbReference>
<dbReference type="Gene3D" id="3.40.50.1820">
    <property type="entry name" value="alpha/beta hydrolase"/>
    <property type="match status" value="1"/>
</dbReference>
<comment type="caution">
    <text evidence="3">The sequence shown here is derived from an EMBL/GenBank/DDBJ whole genome shotgun (WGS) entry which is preliminary data.</text>
</comment>
<dbReference type="OrthoDB" id="194865at2759"/>
<dbReference type="InterPro" id="IPR029058">
    <property type="entry name" value="AB_hydrolase_fold"/>
</dbReference>
<keyword evidence="4" id="KW-1185">Reference proteome</keyword>
<protein>
    <submittedName>
        <fullName evidence="3">Uncharacterized protein</fullName>
    </submittedName>
</protein>
<dbReference type="EMBL" id="LSSK01001786">
    <property type="protein sequence ID" value="OMH78806.1"/>
    <property type="molecule type" value="Genomic_DNA"/>
</dbReference>
<accession>A0A1R1PCW1</accession>
<dbReference type="SUPFAM" id="SSF53474">
    <property type="entry name" value="alpha/beta-Hydrolases"/>
    <property type="match status" value="1"/>
</dbReference>
<dbReference type="PANTHER" id="PTHR14189:SF0">
    <property type="entry name" value="PROTEIN PHOSPHATASE METHYLESTERASE 1"/>
    <property type="match status" value="1"/>
</dbReference>
<evidence type="ECO:0000313" key="3">
    <source>
        <dbReference type="EMBL" id="OMH78806.1"/>
    </source>
</evidence>
<dbReference type="PANTHER" id="PTHR14189">
    <property type="entry name" value="PROTEIN PHOSPHATASE METHYLESTERASE-1 RELATED"/>
    <property type="match status" value="1"/>
</dbReference>
<reference evidence="4" key="1">
    <citation type="submission" date="2017-01" db="EMBL/GenBank/DDBJ databases">
        <authorList>
            <person name="Wang Y."/>
            <person name="White M."/>
            <person name="Kvist S."/>
            <person name="Moncalvo J.-M."/>
        </authorList>
    </citation>
    <scope>NUCLEOTIDE SEQUENCE [LARGE SCALE GENOMIC DNA]</scope>
    <source>
        <strain evidence="4">COL-18-3</strain>
    </source>
</reference>
<dbReference type="Proteomes" id="UP000188320">
    <property type="component" value="Unassembled WGS sequence"/>
</dbReference>
<keyword evidence="1" id="KW-0719">Serine esterase</keyword>
<organism evidence="3 4">
    <name type="scientific">Zancudomyces culisetae</name>
    <name type="common">Gut fungus</name>
    <name type="synonym">Smittium culisetae</name>
    <dbReference type="NCBI Taxonomy" id="1213189"/>
    <lineage>
        <taxon>Eukaryota</taxon>
        <taxon>Fungi</taxon>
        <taxon>Fungi incertae sedis</taxon>
        <taxon>Zoopagomycota</taxon>
        <taxon>Kickxellomycotina</taxon>
        <taxon>Harpellomycetes</taxon>
        <taxon>Harpellales</taxon>
        <taxon>Legeriomycetaceae</taxon>
        <taxon>Zancudomyces</taxon>
    </lineage>
</organism>
<gene>
    <name evidence="3" type="ORF">AX774_g7801</name>
</gene>
<name>A0A1R1PCW1_ZANCU</name>
<evidence type="ECO:0000313" key="4">
    <source>
        <dbReference type="Proteomes" id="UP000188320"/>
    </source>
</evidence>
<dbReference type="GO" id="GO:0051723">
    <property type="term" value="F:protein methylesterase activity"/>
    <property type="evidence" value="ECO:0007669"/>
    <property type="project" value="InterPro"/>
</dbReference>